<keyword evidence="2" id="KW-0479">Metal-binding</keyword>
<organism evidence="7 8">
    <name type="scientific">Chaetomidium leptoderma</name>
    <dbReference type="NCBI Taxonomy" id="669021"/>
    <lineage>
        <taxon>Eukaryota</taxon>
        <taxon>Fungi</taxon>
        <taxon>Dikarya</taxon>
        <taxon>Ascomycota</taxon>
        <taxon>Pezizomycotina</taxon>
        <taxon>Sordariomycetes</taxon>
        <taxon>Sordariomycetidae</taxon>
        <taxon>Sordariales</taxon>
        <taxon>Chaetomiaceae</taxon>
        <taxon>Chaetomidium</taxon>
    </lineage>
</organism>
<dbReference type="PANTHER" id="PTHR12112:SF39">
    <property type="entry name" value="EG:152A3.5 PROTEIN (FBGN0003116_PN PROTEIN)"/>
    <property type="match status" value="1"/>
</dbReference>
<evidence type="ECO:0000313" key="7">
    <source>
        <dbReference type="EMBL" id="KAK4150163.1"/>
    </source>
</evidence>
<evidence type="ECO:0000259" key="6">
    <source>
        <dbReference type="SMART" id="SM01131"/>
    </source>
</evidence>
<accession>A0AAN6VEU2</accession>
<dbReference type="Gene3D" id="3.10.310.20">
    <property type="entry name" value="DHHA2 domain"/>
    <property type="match status" value="1"/>
</dbReference>
<evidence type="ECO:0000256" key="3">
    <source>
        <dbReference type="ARBA" id="ARBA00022801"/>
    </source>
</evidence>
<dbReference type="SUPFAM" id="SSF64182">
    <property type="entry name" value="DHH phosphoesterases"/>
    <property type="match status" value="1"/>
</dbReference>
<feature type="region of interest" description="Disordered" evidence="5">
    <location>
        <begin position="238"/>
        <end position="267"/>
    </location>
</feature>
<name>A0AAN6VEU2_9PEZI</name>
<evidence type="ECO:0000256" key="4">
    <source>
        <dbReference type="ARBA" id="ARBA00023211"/>
    </source>
</evidence>
<dbReference type="PANTHER" id="PTHR12112">
    <property type="entry name" value="BNIP - RELATED"/>
    <property type="match status" value="1"/>
</dbReference>
<keyword evidence="4" id="KW-0464">Manganese</keyword>
<sequence>MTPPRASLKGFLATAKKALLSPPAQRPNPLTFVVGNESADLDSLCSTVILAYFRTHTPPHTLHIPISNLQRADLALRPELNAVLSPAGLKPDDLITLTDLPREGLNPQHTRWLLVDHNVLTGDLAARFSHQVIGCIDHHDDEGVIPQTLPPGQPRVFAKCGSCMSLVLDQFKPTWDRLTPLSCDDGTPSADCDAHLARVALAPILIDTCNLASKDKTTDWDERAVALAESKLLGRPLFQSQSQPQPQSQSQPNKDEEGNGSSYNRTTYHDTLTSLKDHIRGLPYRDVLRKDYKRWTEGGAALALGVSTVVHGFEYALREVGEQNREAFLAALRAWAAEQRLDVAAVMTVSTTPEGVFTRELLVWGLNPGGVEVVRAFLTKFREKLGLETWKGGALDGGGGGQEGGKGGEWRVCWRQLGIEYSRKQVAPMLREAMKESSRL</sequence>
<dbReference type="Gene3D" id="3.90.1640.10">
    <property type="entry name" value="inorganic pyrophosphatase (n-terminal core)"/>
    <property type="match status" value="1"/>
</dbReference>
<dbReference type="Pfam" id="PF01368">
    <property type="entry name" value="DHH"/>
    <property type="match status" value="1"/>
</dbReference>
<dbReference type="InterPro" id="IPR038763">
    <property type="entry name" value="DHH_sf"/>
</dbReference>
<comment type="caution">
    <text evidence="7">The sequence shown here is derived from an EMBL/GenBank/DDBJ whole genome shotgun (WGS) entry which is preliminary data.</text>
</comment>
<comment type="cofactor">
    <cofactor evidence="1">
        <name>Mn(2+)</name>
        <dbReference type="ChEBI" id="CHEBI:29035"/>
    </cofactor>
</comment>
<evidence type="ECO:0000256" key="1">
    <source>
        <dbReference type="ARBA" id="ARBA00001936"/>
    </source>
</evidence>
<dbReference type="AlphaFoldDB" id="A0AAN6VEU2"/>
<protein>
    <recommendedName>
        <fullName evidence="6">DHHA2 domain-containing protein</fullName>
    </recommendedName>
</protein>
<keyword evidence="8" id="KW-1185">Reference proteome</keyword>
<feature type="compositionally biased region" description="Low complexity" evidence="5">
    <location>
        <begin position="239"/>
        <end position="252"/>
    </location>
</feature>
<dbReference type="InterPro" id="IPR038222">
    <property type="entry name" value="DHHA2_dom_sf"/>
</dbReference>
<reference evidence="7" key="2">
    <citation type="submission" date="2023-05" db="EMBL/GenBank/DDBJ databases">
        <authorList>
            <consortium name="Lawrence Berkeley National Laboratory"/>
            <person name="Steindorff A."/>
            <person name="Hensen N."/>
            <person name="Bonometti L."/>
            <person name="Westerberg I."/>
            <person name="Brannstrom I.O."/>
            <person name="Guillou S."/>
            <person name="Cros-Aarteil S."/>
            <person name="Calhoun S."/>
            <person name="Haridas S."/>
            <person name="Kuo A."/>
            <person name="Mondo S."/>
            <person name="Pangilinan J."/>
            <person name="Riley R."/>
            <person name="Labutti K."/>
            <person name="Andreopoulos B."/>
            <person name="Lipzen A."/>
            <person name="Chen C."/>
            <person name="Yanf M."/>
            <person name="Daum C."/>
            <person name="Ng V."/>
            <person name="Clum A."/>
            <person name="Ohm R."/>
            <person name="Martin F."/>
            <person name="Silar P."/>
            <person name="Natvig D."/>
            <person name="Lalanne C."/>
            <person name="Gautier V."/>
            <person name="Ament-Velasquez S.L."/>
            <person name="Kruys A."/>
            <person name="Hutchinson M.I."/>
            <person name="Powell A.J."/>
            <person name="Barry K."/>
            <person name="Miller A.N."/>
            <person name="Grigoriev I.V."/>
            <person name="Debuchy R."/>
            <person name="Gladieux P."/>
            <person name="Thoren M.H."/>
            <person name="Johannesson H."/>
        </authorList>
    </citation>
    <scope>NUCLEOTIDE SEQUENCE</scope>
    <source>
        <strain evidence="7">CBS 538.74</strain>
    </source>
</reference>
<feature type="domain" description="DHHA2" evidence="6">
    <location>
        <begin position="269"/>
        <end position="434"/>
    </location>
</feature>
<evidence type="ECO:0000256" key="2">
    <source>
        <dbReference type="ARBA" id="ARBA00022723"/>
    </source>
</evidence>
<dbReference type="GO" id="GO:0046872">
    <property type="term" value="F:metal ion binding"/>
    <property type="evidence" value="ECO:0007669"/>
    <property type="project" value="UniProtKB-KW"/>
</dbReference>
<dbReference type="Pfam" id="PF02833">
    <property type="entry name" value="DHHA2"/>
    <property type="match status" value="1"/>
</dbReference>
<keyword evidence="3" id="KW-0378">Hydrolase</keyword>
<dbReference type="GO" id="GO:0005737">
    <property type="term" value="C:cytoplasm"/>
    <property type="evidence" value="ECO:0007669"/>
    <property type="project" value="InterPro"/>
</dbReference>
<dbReference type="GO" id="GO:0004309">
    <property type="term" value="F:exopolyphosphatase activity"/>
    <property type="evidence" value="ECO:0007669"/>
    <property type="project" value="TreeGrafter"/>
</dbReference>
<dbReference type="InterPro" id="IPR004097">
    <property type="entry name" value="DHHA2"/>
</dbReference>
<reference evidence="7" key="1">
    <citation type="journal article" date="2023" name="Mol. Phylogenet. Evol.">
        <title>Genome-scale phylogeny and comparative genomics of the fungal order Sordariales.</title>
        <authorList>
            <person name="Hensen N."/>
            <person name="Bonometti L."/>
            <person name="Westerberg I."/>
            <person name="Brannstrom I.O."/>
            <person name="Guillou S."/>
            <person name="Cros-Aarteil S."/>
            <person name="Calhoun S."/>
            <person name="Haridas S."/>
            <person name="Kuo A."/>
            <person name="Mondo S."/>
            <person name="Pangilinan J."/>
            <person name="Riley R."/>
            <person name="LaButti K."/>
            <person name="Andreopoulos B."/>
            <person name="Lipzen A."/>
            <person name="Chen C."/>
            <person name="Yan M."/>
            <person name="Daum C."/>
            <person name="Ng V."/>
            <person name="Clum A."/>
            <person name="Steindorff A."/>
            <person name="Ohm R.A."/>
            <person name="Martin F."/>
            <person name="Silar P."/>
            <person name="Natvig D.O."/>
            <person name="Lalanne C."/>
            <person name="Gautier V."/>
            <person name="Ament-Velasquez S.L."/>
            <person name="Kruys A."/>
            <person name="Hutchinson M.I."/>
            <person name="Powell A.J."/>
            <person name="Barry K."/>
            <person name="Miller A.N."/>
            <person name="Grigoriev I.V."/>
            <person name="Debuchy R."/>
            <person name="Gladieux P."/>
            <person name="Hiltunen Thoren M."/>
            <person name="Johannesson H."/>
        </authorList>
    </citation>
    <scope>NUCLEOTIDE SEQUENCE</scope>
    <source>
        <strain evidence="7">CBS 538.74</strain>
    </source>
</reference>
<dbReference type="Proteomes" id="UP001302745">
    <property type="component" value="Unassembled WGS sequence"/>
</dbReference>
<evidence type="ECO:0000313" key="8">
    <source>
        <dbReference type="Proteomes" id="UP001302745"/>
    </source>
</evidence>
<dbReference type="SMART" id="SM01131">
    <property type="entry name" value="DHHA2"/>
    <property type="match status" value="1"/>
</dbReference>
<dbReference type="InterPro" id="IPR001667">
    <property type="entry name" value="DDH_dom"/>
</dbReference>
<evidence type="ECO:0000256" key="5">
    <source>
        <dbReference type="SAM" id="MobiDB-lite"/>
    </source>
</evidence>
<proteinExistence type="predicted"/>
<dbReference type="EMBL" id="MU857092">
    <property type="protein sequence ID" value="KAK4150163.1"/>
    <property type="molecule type" value="Genomic_DNA"/>
</dbReference>
<gene>
    <name evidence="7" type="ORF">C8A00DRAFT_37253</name>
</gene>